<evidence type="ECO:0000313" key="2">
    <source>
        <dbReference type="EMBL" id="RDX67587.1"/>
    </source>
</evidence>
<keyword evidence="1" id="KW-1133">Transmembrane helix</keyword>
<keyword evidence="1" id="KW-0812">Transmembrane</keyword>
<dbReference type="AlphaFoldDB" id="A0A371ENG4"/>
<proteinExistence type="predicted"/>
<feature type="transmembrane region" description="Helical" evidence="1">
    <location>
        <begin position="154"/>
        <end position="175"/>
    </location>
</feature>
<name>A0A371ENG4_MUCPR</name>
<keyword evidence="3" id="KW-1185">Reference proteome</keyword>
<dbReference type="EMBL" id="QJKJ01012921">
    <property type="protein sequence ID" value="RDX67587.1"/>
    <property type="molecule type" value="Genomic_DNA"/>
</dbReference>
<accession>A0A371ENG4</accession>
<protein>
    <submittedName>
        <fullName evidence="2">Uncharacterized protein</fullName>
    </submittedName>
</protein>
<reference evidence="2" key="1">
    <citation type="submission" date="2018-05" db="EMBL/GenBank/DDBJ databases">
        <title>Draft genome of Mucuna pruriens seed.</title>
        <authorList>
            <person name="Nnadi N.E."/>
            <person name="Vos R."/>
            <person name="Hasami M.H."/>
            <person name="Devisetty U.K."/>
            <person name="Aguiy J.C."/>
        </authorList>
    </citation>
    <scope>NUCLEOTIDE SEQUENCE [LARGE SCALE GENOMIC DNA]</scope>
    <source>
        <strain evidence="2">JCA_2017</strain>
    </source>
</reference>
<sequence length="262" mass="30341">MHKFIDGSISLLFTYSTLSVTHRNTTITFLTSHIAQSTIYFDNEQDLLLDLQERYSKGDHFCIPDILQELHSIKQRDCNISTFFRESLRFTLYCSCNTRCTCNLSKCIQQCKYNEYVICFLKGLNENFNTVKTHILLLEPFPPINKLPNKKDNFLFSILVILFHSLLPIAAIIELRTINLMLFKIEAPLIIKEVKVMARLMASNVHFVEGHITQFRLVISNMAFHPSIELRISTIQPRLTLLSLLTIIILPIEIPTTFLPFN</sequence>
<feature type="non-terminal residue" evidence="2">
    <location>
        <position position="1"/>
    </location>
</feature>
<dbReference type="Proteomes" id="UP000257109">
    <property type="component" value="Unassembled WGS sequence"/>
</dbReference>
<gene>
    <name evidence="2" type="ORF">CR513_53525</name>
</gene>
<evidence type="ECO:0000256" key="1">
    <source>
        <dbReference type="SAM" id="Phobius"/>
    </source>
</evidence>
<keyword evidence="1" id="KW-0472">Membrane</keyword>
<evidence type="ECO:0000313" key="3">
    <source>
        <dbReference type="Proteomes" id="UP000257109"/>
    </source>
</evidence>
<comment type="caution">
    <text evidence="2">The sequence shown here is derived from an EMBL/GenBank/DDBJ whole genome shotgun (WGS) entry which is preliminary data.</text>
</comment>
<organism evidence="2 3">
    <name type="scientific">Mucuna pruriens</name>
    <name type="common">Velvet bean</name>
    <name type="synonym">Dolichos pruriens</name>
    <dbReference type="NCBI Taxonomy" id="157652"/>
    <lineage>
        <taxon>Eukaryota</taxon>
        <taxon>Viridiplantae</taxon>
        <taxon>Streptophyta</taxon>
        <taxon>Embryophyta</taxon>
        <taxon>Tracheophyta</taxon>
        <taxon>Spermatophyta</taxon>
        <taxon>Magnoliopsida</taxon>
        <taxon>eudicotyledons</taxon>
        <taxon>Gunneridae</taxon>
        <taxon>Pentapetalae</taxon>
        <taxon>rosids</taxon>
        <taxon>fabids</taxon>
        <taxon>Fabales</taxon>
        <taxon>Fabaceae</taxon>
        <taxon>Papilionoideae</taxon>
        <taxon>50 kb inversion clade</taxon>
        <taxon>NPAAA clade</taxon>
        <taxon>indigoferoid/millettioid clade</taxon>
        <taxon>Phaseoleae</taxon>
        <taxon>Mucuna</taxon>
    </lineage>
</organism>
<feature type="transmembrane region" description="Helical" evidence="1">
    <location>
        <begin position="239"/>
        <end position="261"/>
    </location>
</feature>